<dbReference type="Pfam" id="PF12571">
    <property type="entry name" value="Phage_tail_fib"/>
    <property type="match status" value="1"/>
</dbReference>
<evidence type="ECO:0000259" key="1">
    <source>
        <dbReference type="Pfam" id="PF12571"/>
    </source>
</evidence>
<dbReference type="RefSeq" id="WP_377914535.1">
    <property type="nucleotide sequence ID" value="NZ_JBHRZT010000043.1"/>
</dbReference>
<dbReference type="EMBL" id="JBHRZT010000043">
    <property type="protein sequence ID" value="MFC3883748.1"/>
    <property type="molecule type" value="Genomic_DNA"/>
</dbReference>
<feature type="domain" description="Phage tail fibre protein N-terminal" evidence="1">
    <location>
        <begin position="28"/>
        <end position="122"/>
    </location>
</feature>
<gene>
    <name evidence="2" type="ORF">ACFOU2_09645</name>
</gene>
<organism evidence="2 3">
    <name type="scientific">Bacillus songklensis</name>
    <dbReference type="NCBI Taxonomy" id="1069116"/>
    <lineage>
        <taxon>Bacteria</taxon>
        <taxon>Bacillati</taxon>
        <taxon>Bacillota</taxon>
        <taxon>Bacilli</taxon>
        <taxon>Bacillales</taxon>
        <taxon>Bacillaceae</taxon>
        <taxon>Bacillus</taxon>
    </lineage>
</organism>
<name>A0ABV8B0H9_9BACI</name>
<comment type="caution">
    <text evidence="2">The sequence shown here is derived from an EMBL/GenBank/DDBJ whole genome shotgun (WGS) entry which is preliminary data.</text>
</comment>
<accession>A0ABV8B0H9</accession>
<dbReference type="InterPro" id="IPR022225">
    <property type="entry name" value="Phage_tail_fibre_N"/>
</dbReference>
<dbReference type="Proteomes" id="UP001595752">
    <property type="component" value="Unassembled WGS sequence"/>
</dbReference>
<keyword evidence="3" id="KW-1185">Reference proteome</keyword>
<proteinExistence type="predicted"/>
<reference evidence="3" key="1">
    <citation type="journal article" date="2019" name="Int. J. Syst. Evol. Microbiol.">
        <title>The Global Catalogue of Microorganisms (GCM) 10K type strain sequencing project: providing services to taxonomists for standard genome sequencing and annotation.</title>
        <authorList>
            <consortium name="The Broad Institute Genomics Platform"/>
            <consortium name="The Broad Institute Genome Sequencing Center for Infectious Disease"/>
            <person name="Wu L."/>
            <person name="Ma J."/>
        </authorList>
    </citation>
    <scope>NUCLEOTIDE SEQUENCE [LARGE SCALE GENOMIC DNA]</scope>
    <source>
        <strain evidence="3">CCUG 61889</strain>
    </source>
</reference>
<evidence type="ECO:0000313" key="3">
    <source>
        <dbReference type="Proteomes" id="UP001595752"/>
    </source>
</evidence>
<evidence type="ECO:0000313" key="2">
    <source>
        <dbReference type="EMBL" id="MFC3883748.1"/>
    </source>
</evidence>
<protein>
    <submittedName>
        <fullName evidence="2">Phage tail protein</fullName>
    </submittedName>
</protein>
<sequence>MESNGLAGWMGTFEVQIMRKGQEPEIVKFPNLITDAWLNLVRDATMSATPLDLQIKYIGLGKDDGTILPLAPSNTRLGNEVERKSFTKIETDGTGRVKRTVNINSDQGNFHIKEIGIFAGSDATSDINTGILVARVFYDRDKDELESINIVRTDVVGRL</sequence>